<keyword evidence="1" id="KW-0758">Storage protein</keyword>
<evidence type="ECO:0000259" key="3">
    <source>
        <dbReference type="Pfam" id="PF00372"/>
    </source>
</evidence>
<dbReference type="InterPro" id="IPR036697">
    <property type="entry name" value="Hemocyanin_N_sf"/>
</dbReference>
<dbReference type="EMBL" id="KQ434823">
    <property type="protein sequence ID" value="KZC07219.1"/>
    <property type="molecule type" value="Genomic_DNA"/>
</dbReference>
<dbReference type="PANTHER" id="PTHR11511:SF5">
    <property type="entry name" value="FAT-BODY PROTEIN 1-RELATED"/>
    <property type="match status" value="1"/>
</dbReference>
<sequence length="680" mass="80012">MLKIALFLAIGAVCLVEGARITQNRTADMDFLHNQKKIFELLLYVQQNDLIDSEYLVGKVYDLENNIDMYNDKTSVQRLLWLYRQGVMVDRQAIFSPYNNEQLFEMKQLFGVLISAKNFDTFYKAASWARLRVNPGIFVSAFSAAVLYRPDCKYMRLPAIYEIFPNLFYSSRVIQEAENIKMSRGMRLAPEVGNQETFMIYANYSSAYIPFEDSEYQLDYYMEDVSLNAYYYYFRQVFPTWLSSKTVDIPMNMRGQLYYFIHQQLMAKYYLERLSNNVGEIADFDWYKPIYPGFFSGLTYSNGIPIPHRNRYSNIPFYKNKYLKEVNVLETRIMEAIDSGYLYDTEGNKVNIYTPEGLTLLSNVIEGNIDSCNIKFYGMYDALARDILGYSFEYKDKSKMIPSALQCYPVNMRDPAFYMLYKRIMSYFLRYKKYLPSYTQSELQFPGVKIESVNIDKLSTYFDQCDTLISNAVAVENLKTGQSLRLKARRRCLNYKPFSYKFNINSDKEMKGMLRIFLGPSFDEIKQDFIYLKNYYYNFVEMDKFVVELRQGMNNIERQSSDSTMTQPEMIPSDIFMDKLNKAISGSEPFMYSESMLGFSERLTLPKGRPEGMKYKMFFFLSPFDEGSAQTYEMPMFGKILTDNRPAGFPLDRPMYAWNYTIPNMYLKDVLIYNLNEKEM</sequence>
<feature type="chain" id="PRO_5007599274" evidence="2">
    <location>
        <begin position="19"/>
        <end position="680"/>
    </location>
</feature>
<dbReference type="PANTHER" id="PTHR11511">
    <property type="entry name" value="LARVAL STORAGE PROTEIN/PHENOLOXIDASE"/>
    <property type="match status" value="1"/>
</dbReference>
<dbReference type="GO" id="GO:0045735">
    <property type="term" value="F:nutrient reservoir activity"/>
    <property type="evidence" value="ECO:0007669"/>
    <property type="project" value="UniProtKB-KW"/>
</dbReference>
<accession>A0A154P5L8</accession>
<name>A0A154P5L8_DUFNO</name>
<evidence type="ECO:0000313" key="6">
    <source>
        <dbReference type="EMBL" id="KZC07219.1"/>
    </source>
</evidence>
<feature type="domain" description="Hemocyanin N-terminal" evidence="4">
    <location>
        <begin position="31"/>
        <end position="153"/>
    </location>
</feature>
<protein>
    <submittedName>
        <fullName evidence="6">Hexamerin</fullName>
    </submittedName>
</protein>
<dbReference type="InterPro" id="IPR005203">
    <property type="entry name" value="Hemocyanin_C"/>
</dbReference>
<dbReference type="GO" id="GO:0005615">
    <property type="term" value="C:extracellular space"/>
    <property type="evidence" value="ECO:0007669"/>
    <property type="project" value="UniProtKB-ARBA"/>
</dbReference>
<dbReference type="InterPro" id="IPR000896">
    <property type="entry name" value="Hemocyanin/hexamerin_mid_dom"/>
</dbReference>
<dbReference type="InterPro" id="IPR008922">
    <property type="entry name" value="Di-copper_centre_dom_sf"/>
</dbReference>
<feature type="domain" description="Hemocyanin middle" evidence="3">
    <location>
        <begin position="159"/>
        <end position="428"/>
    </location>
</feature>
<evidence type="ECO:0000259" key="4">
    <source>
        <dbReference type="Pfam" id="PF03722"/>
    </source>
</evidence>
<evidence type="ECO:0000256" key="1">
    <source>
        <dbReference type="ARBA" id="ARBA00022761"/>
    </source>
</evidence>
<dbReference type="SUPFAM" id="SSF48056">
    <property type="entry name" value="Di-copper centre-containing domain"/>
    <property type="match status" value="1"/>
</dbReference>
<dbReference type="Pfam" id="PF03723">
    <property type="entry name" value="Hemocyanin_C"/>
    <property type="match status" value="1"/>
</dbReference>
<dbReference type="Proteomes" id="UP000076502">
    <property type="component" value="Unassembled WGS sequence"/>
</dbReference>
<dbReference type="Gene3D" id="1.10.1280.10">
    <property type="entry name" value="Di-copper center containing domain from catechol oxidase"/>
    <property type="match status" value="1"/>
</dbReference>
<keyword evidence="7" id="KW-1185">Reference proteome</keyword>
<dbReference type="PRINTS" id="PR00187">
    <property type="entry name" value="HAEMOCYANIN"/>
</dbReference>
<dbReference type="Gene3D" id="1.20.1370.10">
    <property type="entry name" value="Hemocyanin, N-terminal domain"/>
    <property type="match status" value="1"/>
</dbReference>
<dbReference type="OrthoDB" id="6371642at2759"/>
<evidence type="ECO:0000256" key="2">
    <source>
        <dbReference type="SAM" id="SignalP"/>
    </source>
</evidence>
<dbReference type="InterPro" id="IPR013788">
    <property type="entry name" value="Hemocyanin/hexamerin"/>
</dbReference>
<evidence type="ECO:0000313" key="7">
    <source>
        <dbReference type="Proteomes" id="UP000076502"/>
    </source>
</evidence>
<dbReference type="AlphaFoldDB" id="A0A154P5L8"/>
<dbReference type="SUPFAM" id="SSF48050">
    <property type="entry name" value="Hemocyanin, N-terminal domain"/>
    <property type="match status" value="1"/>
</dbReference>
<feature type="domain" description="Hemocyanin C-terminal" evidence="5">
    <location>
        <begin position="437"/>
        <end position="673"/>
    </location>
</feature>
<evidence type="ECO:0000259" key="5">
    <source>
        <dbReference type="Pfam" id="PF03723"/>
    </source>
</evidence>
<feature type="signal peptide" evidence="2">
    <location>
        <begin position="1"/>
        <end position="18"/>
    </location>
</feature>
<proteinExistence type="predicted"/>
<organism evidence="6 7">
    <name type="scientific">Dufourea novaeangliae</name>
    <name type="common">Sweat bee</name>
    <dbReference type="NCBI Taxonomy" id="178035"/>
    <lineage>
        <taxon>Eukaryota</taxon>
        <taxon>Metazoa</taxon>
        <taxon>Ecdysozoa</taxon>
        <taxon>Arthropoda</taxon>
        <taxon>Hexapoda</taxon>
        <taxon>Insecta</taxon>
        <taxon>Pterygota</taxon>
        <taxon>Neoptera</taxon>
        <taxon>Endopterygota</taxon>
        <taxon>Hymenoptera</taxon>
        <taxon>Apocrita</taxon>
        <taxon>Aculeata</taxon>
        <taxon>Apoidea</taxon>
        <taxon>Anthophila</taxon>
        <taxon>Halictidae</taxon>
        <taxon>Rophitinae</taxon>
        <taxon>Dufourea</taxon>
    </lineage>
</organism>
<dbReference type="InterPro" id="IPR005204">
    <property type="entry name" value="Hemocyanin_N"/>
</dbReference>
<dbReference type="Pfam" id="PF03722">
    <property type="entry name" value="Hemocyanin_N"/>
    <property type="match status" value="1"/>
</dbReference>
<dbReference type="InterPro" id="IPR037020">
    <property type="entry name" value="Hemocyanin_C_sf"/>
</dbReference>
<keyword evidence="2" id="KW-0732">Signal</keyword>
<reference evidence="6 7" key="1">
    <citation type="submission" date="2015-07" db="EMBL/GenBank/DDBJ databases">
        <title>The genome of Dufourea novaeangliae.</title>
        <authorList>
            <person name="Pan H."/>
            <person name="Kapheim K."/>
        </authorList>
    </citation>
    <scope>NUCLEOTIDE SEQUENCE [LARGE SCALE GENOMIC DNA]</scope>
    <source>
        <strain evidence="6">0120121106</strain>
        <tissue evidence="6">Whole body</tissue>
    </source>
</reference>
<gene>
    <name evidence="6" type="ORF">WN55_07629</name>
</gene>
<dbReference type="SUPFAM" id="SSF81296">
    <property type="entry name" value="E set domains"/>
    <property type="match status" value="1"/>
</dbReference>
<dbReference type="InterPro" id="IPR014756">
    <property type="entry name" value="Ig_E-set"/>
</dbReference>
<dbReference type="Gene3D" id="2.60.40.1520">
    <property type="entry name" value="Hemocyanin, C-terminal domain"/>
    <property type="match status" value="1"/>
</dbReference>
<dbReference type="Pfam" id="PF00372">
    <property type="entry name" value="Hemocyanin_M"/>
    <property type="match status" value="1"/>
</dbReference>